<protein>
    <submittedName>
        <fullName evidence="1">Uncharacterized protein</fullName>
    </submittedName>
</protein>
<evidence type="ECO:0000313" key="1">
    <source>
        <dbReference type="EMBL" id="JAH76382.1"/>
    </source>
</evidence>
<dbReference type="AlphaFoldDB" id="A0A0E9VE99"/>
<accession>A0A0E9VE99</accession>
<proteinExistence type="predicted"/>
<reference evidence="1" key="2">
    <citation type="journal article" date="2015" name="Fish Shellfish Immunol.">
        <title>Early steps in the European eel (Anguilla anguilla)-Vibrio vulnificus interaction in the gills: Role of the RtxA13 toxin.</title>
        <authorList>
            <person name="Callol A."/>
            <person name="Pajuelo D."/>
            <person name="Ebbesson L."/>
            <person name="Teles M."/>
            <person name="MacKenzie S."/>
            <person name="Amaro C."/>
        </authorList>
    </citation>
    <scope>NUCLEOTIDE SEQUENCE</scope>
</reference>
<dbReference type="EMBL" id="GBXM01032195">
    <property type="protein sequence ID" value="JAH76382.1"/>
    <property type="molecule type" value="Transcribed_RNA"/>
</dbReference>
<reference evidence="1" key="1">
    <citation type="submission" date="2014-11" db="EMBL/GenBank/DDBJ databases">
        <authorList>
            <person name="Amaro Gonzalez C."/>
        </authorList>
    </citation>
    <scope>NUCLEOTIDE SEQUENCE</scope>
</reference>
<sequence length="19" mass="2161">MDNLNANSILFIFGEVILH</sequence>
<name>A0A0E9VE99_ANGAN</name>
<organism evidence="1">
    <name type="scientific">Anguilla anguilla</name>
    <name type="common">European freshwater eel</name>
    <name type="synonym">Muraena anguilla</name>
    <dbReference type="NCBI Taxonomy" id="7936"/>
    <lineage>
        <taxon>Eukaryota</taxon>
        <taxon>Metazoa</taxon>
        <taxon>Chordata</taxon>
        <taxon>Craniata</taxon>
        <taxon>Vertebrata</taxon>
        <taxon>Euteleostomi</taxon>
        <taxon>Actinopterygii</taxon>
        <taxon>Neopterygii</taxon>
        <taxon>Teleostei</taxon>
        <taxon>Anguilliformes</taxon>
        <taxon>Anguillidae</taxon>
        <taxon>Anguilla</taxon>
    </lineage>
</organism>